<dbReference type="OrthoDB" id="14527at2759"/>
<evidence type="ECO:0000313" key="1">
    <source>
        <dbReference type="EMBL" id="OCH85668.1"/>
    </source>
</evidence>
<dbReference type="AlphaFoldDB" id="A0A8E2AJH3"/>
<gene>
    <name evidence="1" type="ORF">OBBRIDRAFT_807354</name>
</gene>
<name>A0A8E2AJH3_9APHY</name>
<proteinExistence type="predicted"/>
<dbReference type="EMBL" id="KV722570">
    <property type="protein sequence ID" value="OCH85668.1"/>
    <property type="molecule type" value="Genomic_DNA"/>
</dbReference>
<keyword evidence="2" id="KW-1185">Reference proteome</keyword>
<dbReference type="Proteomes" id="UP000250043">
    <property type="component" value="Unassembled WGS sequence"/>
</dbReference>
<reference evidence="1 2" key="1">
    <citation type="submission" date="2016-07" db="EMBL/GenBank/DDBJ databases">
        <title>Draft genome of the white-rot fungus Obba rivulosa 3A-2.</title>
        <authorList>
            <consortium name="DOE Joint Genome Institute"/>
            <person name="Miettinen O."/>
            <person name="Riley R."/>
            <person name="Acob R."/>
            <person name="Barry K."/>
            <person name="Cullen D."/>
            <person name="De Vries R."/>
            <person name="Hainaut M."/>
            <person name="Hatakka A."/>
            <person name="Henrissat B."/>
            <person name="Hilden K."/>
            <person name="Kuo R."/>
            <person name="Labutti K."/>
            <person name="Lipzen A."/>
            <person name="Makela M.R."/>
            <person name="Sandor L."/>
            <person name="Spatafora J.W."/>
            <person name="Grigoriev I.V."/>
            <person name="Hibbett D.S."/>
        </authorList>
    </citation>
    <scope>NUCLEOTIDE SEQUENCE [LARGE SCALE GENOMIC DNA]</scope>
    <source>
        <strain evidence="1 2">3A-2</strain>
    </source>
</reference>
<accession>A0A8E2AJH3</accession>
<sequence>MAKERARGLPAGFAAALCAPPQAPDMARLLRAIHSKPPVLDTTSREDISGLHALRDAVQRDLSVPDAALIIYALSPFSATRQLSALQYPQTTTCHSLLHTCPTRGDGARIPQTVGALREMGIDVQLGERAPVVVPVSSSSSPDEIQEDVEPVPTQKINLDLSLLLALVLDITRAPLPVQRE</sequence>
<evidence type="ECO:0000313" key="2">
    <source>
        <dbReference type="Proteomes" id="UP000250043"/>
    </source>
</evidence>
<organism evidence="1 2">
    <name type="scientific">Obba rivulosa</name>
    <dbReference type="NCBI Taxonomy" id="1052685"/>
    <lineage>
        <taxon>Eukaryota</taxon>
        <taxon>Fungi</taxon>
        <taxon>Dikarya</taxon>
        <taxon>Basidiomycota</taxon>
        <taxon>Agaricomycotina</taxon>
        <taxon>Agaricomycetes</taxon>
        <taxon>Polyporales</taxon>
        <taxon>Gelatoporiaceae</taxon>
        <taxon>Obba</taxon>
    </lineage>
</organism>
<protein>
    <submittedName>
        <fullName evidence="1">Uncharacterized protein</fullName>
    </submittedName>
</protein>